<dbReference type="GO" id="GO:0005524">
    <property type="term" value="F:ATP binding"/>
    <property type="evidence" value="ECO:0007669"/>
    <property type="project" value="UniProtKB-KW"/>
</dbReference>
<dbReference type="InterPro" id="IPR029056">
    <property type="entry name" value="Ribokinase-like"/>
</dbReference>
<proteinExistence type="inferred from homology"/>
<dbReference type="STRING" id="1036779.SAMN04515666_106338"/>
<dbReference type="EMBL" id="FOAN01000006">
    <property type="protein sequence ID" value="SEL98135.1"/>
    <property type="molecule type" value="Genomic_DNA"/>
</dbReference>
<keyword evidence="4 7" id="KW-0418">Kinase</keyword>
<comment type="similarity">
    <text evidence="1">Belongs to the carbohydrate kinase PfkB family.</text>
</comment>
<dbReference type="OrthoDB" id="9795789at2"/>
<evidence type="ECO:0000256" key="5">
    <source>
        <dbReference type="ARBA" id="ARBA00022840"/>
    </source>
</evidence>
<dbReference type="CDD" id="cd01167">
    <property type="entry name" value="bac_FRK"/>
    <property type="match status" value="1"/>
</dbReference>
<gene>
    <name evidence="7" type="ORF">SAMN04515666_106338</name>
</gene>
<protein>
    <submittedName>
        <fullName evidence="7">Fructokinase</fullName>
    </submittedName>
</protein>
<name>A0A1H7UN06_9HYPH</name>
<dbReference type="RefSeq" id="WP_091837904.1">
    <property type="nucleotide sequence ID" value="NZ_FOAN01000006.1"/>
</dbReference>
<evidence type="ECO:0000256" key="2">
    <source>
        <dbReference type="ARBA" id="ARBA00022679"/>
    </source>
</evidence>
<evidence type="ECO:0000313" key="7">
    <source>
        <dbReference type="EMBL" id="SEL98135.1"/>
    </source>
</evidence>
<dbReference type="Pfam" id="PF00294">
    <property type="entry name" value="PfkB"/>
    <property type="match status" value="1"/>
</dbReference>
<dbReference type="SUPFAM" id="SSF53613">
    <property type="entry name" value="Ribokinase-like"/>
    <property type="match status" value="1"/>
</dbReference>
<dbReference type="Gene3D" id="3.40.1190.20">
    <property type="match status" value="1"/>
</dbReference>
<dbReference type="InterPro" id="IPR050306">
    <property type="entry name" value="PfkB_Carbo_kinase"/>
</dbReference>
<feature type="domain" description="Carbohydrate kinase PfkB" evidence="6">
    <location>
        <begin position="2"/>
        <end position="303"/>
    </location>
</feature>
<dbReference type="PANTHER" id="PTHR43085">
    <property type="entry name" value="HEXOKINASE FAMILY MEMBER"/>
    <property type="match status" value="1"/>
</dbReference>
<evidence type="ECO:0000256" key="4">
    <source>
        <dbReference type="ARBA" id="ARBA00022777"/>
    </source>
</evidence>
<sequence>MILVCGEALVDLFLDPPEGAEMAGRAVAGGSPFNVAIGLARLGLPVGYLGAISRDGIGAMLAGRLRQEGVDPRFIVRSDRLSTISAVTTGTDGQPSYGFHGEGAADRFLMPADLPSPLPPEIRALTFGSYSMVVEPTGATLASLAAREHGRLVISVDPNLRPSVVPDMALWARAAERFYRTATIIKASEEDVRIAWGGKLSLQEAAAYWLGLGAKLVTITRGADGAIGFCAGGSVEVPAKMVSVRDTVGAGDSFHAALLGRLSQTDRLSIEDVAGLDLAILGDALNYAATAASITVGRRGADLPKAVELEAQLARSG</sequence>
<dbReference type="PROSITE" id="PS00584">
    <property type="entry name" value="PFKB_KINASES_2"/>
    <property type="match status" value="1"/>
</dbReference>
<reference evidence="8" key="1">
    <citation type="submission" date="2016-10" db="EMBL/GenBank/DDBJ databases">
        <authorList>
            <person name="Varghese N."/>
            <person name="Submissions S."/>
        </authorList>
    </citation>
    <scope>NUCLEOTIDE SEQUENCE [LARGE SCALE GENOMIC DNA]</scope>
    <source>
        <strain evidence="8">LMG 26383,CCUG 61248,R- 45681</strain>
    </source>
</reference>
<dbReference type="GO" id="GO:0016301">
    <property type="term" value="F:kinase activity"/>
    <property type="evidence" value="ECO:0007669"/>
    <property type="project" value="UniProtKB-KW"/>
</dbReference>
<dbReference type="Proteomes" id="UP000199664">
    <property type="component" value="Unassembled WGS sequence"/>
</dbReference>
<dbReference type="InterPro" id="IPR002173">
    <property type="entry name" value="Carboh/pur_kinase_PfkB_CS"/>
</dbReference>
<dbReference type="PANTHER" id="PTHR43085:SF1">
    <property type="entry name" value="PSEUDOURIDINE KINASE-RELATED"/>
    <property type="match status" value="1"/>
</dbReference>
<evidence type="ECO:0000313" key="8">
    <source>
        <dbReference type="Proteomes" id="UP000199664"/>
    </source>
</evidence>
<evidence type="ECO:0000256" key="3">
    <source>
        <dbReference type="ARBA" id="ARBA00022741"/>
    </source>
</evidence>
<organism evidence="7 8">
    <name type="scientific">Bosea lupini</name>
    <dbReference type="NCBI Taxonomy" id="1036779"/>
    <lineage>
        <taxon>Bacteria</taxon>
        <taxon>Pseudomonadati</taxon>
        <taxon>Pseudomonadota</taxon>
        <taxon>Alphaproteobacteria</taxon>
        <taxon>Hyphomicrobiales</taxon>
        <taxon>Boseaceae</taxon>
        <taxon>Bosea</taxon>
    </lineage>
</organism>
<dbReference type="AlphaFoldDB" id="A0A1H7UN06"/>
<evidence type="ECO:0000256" key="1">
    <source>
        <dbReference type="ARBA" id="ARBA00010688"/>
    </source>
</evidence>
<keyword evidence="2" id="KW-0808">Transferase</keyword>
<keyword evidence="8" id="KW-1185">Reference proteome</keyword>
<keyword evidence="3" id="KW-0547">Nucleotide-binding</keyword>
<accession>A0A1H7UN06</accession>
<keyword evidence="5" id="KW-0067">ATP-binding</keyword>
<evidence type="ECO:0000259" key="6">
    <source>
        <dbReference type="Pfam" id="PF00294"/>
    </source>
</evidence>
<dbReference type="InterPro" id="IPR011611">
    <property type="entry name" value="PfkB_dom"/>
</dbReference>